<keyword evidence="5" id="KW-1185">Reference proteome</keyword>
<dbReference type="InterPro" id="IPR012983">
    <property type="entry name" value="PHR"/>
</dbReference>
<dbReference type="CDD" id="cd18282">
    <property type="entry name" value="BTB_POZ_BTBD3_6"/>
    <property type="match status" value="1"/>
</dbReference>
<feature type="domain" description="BTB" evidence="3">
    <location>
        <begin position="302"/>
        <end position="373"/>
    </location>
</feature>
<dbReference type="Pfam" id="PF07707">
    <property type="entry name" value="BACK"/>
    <property type="match status" value="1"/>
</dbReference>
<dbReference type="FunFam" id="2.60.120.820:FF:000001">
    <property type="entry name" value="BTB/POZ domain-containing protein 3"/>
    <property type="match status" value="1"/>
</dbReference>
<comment type="caution">
    <text evidence="4">The sequence shown here is derived from an EMBL/GenBank/DDBJ whole genome shotgun (WGS) entry which is preliminary data.</text>
</comment>
<feature type="compositionally biased region" description="Polar residues" evidence="1">
    <location>
        <begin position="224"/>
        <end position="236"/>
    </location>
</feature>
<dbReference type="InterPro" id="IPR011705">
    <property type="entry name" value="BACK"/>
</dbReference>
<evidence type="ECO:0000313" key="4">
    <source>
        <dbReference type="EMBL" id="CAG7815406.1"/>
    </source>
</evidence>
<dbReference type="InterPro" id="IPR049737">
    <property type="entry name" value="Btbd6a-like_BACK"/>
</dbReference>
<dbReference type="SMART" id="SM00875">
    <property type="entry name" value="BACK"/>
    <property type="match status" value="1"/>
</dbReference>
<evidence type="ECO:0000256" key="1">
    <source>
        <dbReference type="SAM" id="MobiDB-lite"/>
    </source>
</evidence>
<feature type="region of interest" description="Disordered" evidence="1">
    <location>
        <begin position="188"/>
        <end position="249"/>
    </location>
</feature>
<dbReference type="PANTHER" id="PTHR45774">
    <property type="entry name" value="BTB/POZ DOMAIN-CONTAINING"/>
    <property type="match status" value="1"/>
</dbReference>
<name>A0A8J2KKX5_9HEXA</name>
<sequence>MFGSGKRSVMDVVASQDHTQSQWNHPNPPGSLHTHNGSNSHHGGNFMLDGSPKFTFVRYLDGVLDIQNIVSDSNTFSTTMARMTLVNLGFNIINLLLVPKVLLRVILYLILPSDYINVVTSEFTWDLSSLLKSIYKAVLKFLGTLVCNLGNKMLETSFLSLHLDETYETVNPSPAVRQPPAINKDVHITQPCSLPTSPTSSPRPPSIVSNQYSSPSPSPVHDVSASNDTQSTTQQNDCREESKSQSQLSTNYVVQSSSVRYAIGDASGPTETADCTQDQYWQSSKICVRERNAAMCNNELMADVYFIVSINGGESKRFPAHKYVLATGSTVFYAMFYGPLAETGLEIQVPDVEPEAFLKMLKYLYADEISLDEDSVLATLNAAKKYIVPYLAQACVHFMEASLTARNACVLLSQSRIFDEPELMERCWEVIDAQAEMALNSEGFMDIDHATFESILSRETLNCKEVHIFNAALAWANAECERREIEPSPENLRAALGAALNLIRVPTMELHEFADGPAQTGIFSLQESHDIFLYFTATTKPKVGYPVKPRAGLKSQVCHRFQSSAYRSNQWRYRGRCDSIQFCVDRRIFIVGFGLYGSSGGAATYAVHMELKKSGRILAENNTEFFSDGSSNTFHVYFRQPVQIDPDTYYTASVVLDGLELSFFGQEGMTDVAVGQVCFQFQCSAESTNGTGVQGGQIPELIFYGPTPPAVQN</sequence>
<dbReference type="PROSITE" id="PS50097">
    <property type="entry name" value="BTB"/>
    <property type="match status" value="1"/>
</dbReference>
<feature type="transmembrane region" description="Helical" evidence="2">
    <location>
        <begin position="88"/>
        <end position="111"/>
    </location>
</feature>
<dbReference type="Pfam" id="PF00651">
    <property type="entry name" value="BTB"/>
    <property type="match status" value="1"/>
</dbReference>
<evidence type="ECO:0000256" key="2">
    <source>
        <dbReference type="SAM" id="Phobius"/>
    </source>
</evidence>
<dbReference type="GO" id="GO:0005829">
    <property type="term" value="C:cytosol"/>
    <property type="evidence" value="ECO:0007669"/>
    <property type="project" value="TreeGrafter"/>
</dbReference>
<dbReference type="SMART" id="SM00225">
    <property type="entry name" value="BTB"/>
    <property type="match status" value="1"/>
</dbReference>
<dbReference type="InterPro" id="IPR000210">
    <property type="entry name" value="BTB/POZ_dom"/>
</dbReference>
<feature type="compositionally biased region" description="Polar residues" evidence="1">
    <location>
        <begin position="16"/>
        <end position="25"/>
    </location>
</feature>
<dbReference type="AlphaFoldDB" id="A0A8J2KKX5"/>
<evidence type="ECO:0000313" key="5">
    <source>
        <dbReference type="Proteomes" id="UP000708208"/>
    </source>
</evidence>
<dbReference type="Pfam" id="PF08005">
    <property type="entry name" value="PHR"/>
    <property type="match status" value="1"/>
</dbReference>
<dbReference type="Proteomes" id="UP000708208">
    <property type="component" value="Unassembled WGS sequence"/>
</dbReference>
<feature type="region of interest" description="Disordered" evidence="1">
    <location>
        <begin position="16"/>
        <end position="38"/>
    </location>
</feature>
<keyword evidence="2" id="KW-0812">Transmembrane</keyword>
<gene>
    <name evidence="4" type="ORF">AFUS01_LOCUS26090</name>
</gene>
<keyword evidence="2" id="KW-0472">Membrane</keyword>
<evidence type="ECO:0000259" key="3">
    <source>
        <dbReference type="PROSITE" id="PS50097"/>
    </source>
</evidence>
<dbReference type="CDD" id="cd18488">
    <property type="entry name" value="BACK_BTBD3_like"/>
    <property type="match status" value="1"/>
</dbReference>
<keyword evidence="2" id="KW-1133">Transmembrane helix</keyword>
<protein>
    <recommendedName>
        <fullName evidence="3">BTB domain-containing protein</fullName>
    </recommendedName>
</protein>
<dbReference type="EMBL" id="CAJVCH010343534">
    <property type="protein sequence ID" value="CAG7815406.1"/>
    <property type="molecule type" value="Genomic_DNA"/>
</dbReference>
<proteinExistence type="predicted"/>
<reference evidence="4" key="1">
    <citation type="submission" date="2021-06" db="EMBL/GenBank/DDBJ databases">
        <authorList>
            <person name="Hodson N. C."/>
            <person name="Mongue J. A."/>
            <person name="Jaron S. K."/>
        </authorList>
    </citation>
    <scope>NUCLEOTIDE SEQUENCE</scope>
</reference>
<dbReference type="FunFam" id="3.30.710.10:FF:000015">
    <property type="entry name" value="BTB/POZ domain-containing protein 3"/>
    <property type="match status" value="1"/>
</dbReference>
<feature type="compositionally biased region" description="Low complexity" evidence="1">
    <location>
        <begin position="189"/>
        <end position="215"/>
    </location>
</feature>
<organism evidence="4 5">
    <name type="scientific">Allacma fusca</name>
    <dbReference type="NCBI Taxonomy" id="39272"/>
    <lineage>
        <taxon>Eukaryota</taxon>
        <taxon>Metazoa</taxon>
        <taxon>Ecdysozoa</taxon>
        <taxon>Arthropoda</taxon>
        <taxon>Hexapoda</taxon>
        <taxon>Collembola</taxon>
        <taxon>Symphypleona</taxon>
        <taxon>Sminthuridae</taxon>
        <taxon>Allacma</taxon>
    </lineage>
</organism>
<dbReference type="GO" id="GO:0022008">
    <property type="term" value="P:neurogenesis"/>
    <property type="evidence" value="ECO:0007669"/>
    <property type="project" value="TreeGrafter"/>
</dbReference>
<dbReference type="PANTHER" id="PTHR45774:SF9">
    <property type="entry name" value="LUTE, ISOFORM D"/>
    <property type="match status" value="1"/>
</dbReference>
<dbReference type="OrthoDB" id="636773at2759"/>
<accession>A0A8J2KKX5</accession>